<organism evidence="1">
    <name type="scientific">Siphoviridae sp. ctuy39</name>
    <dbReference type="NCBI Taxonomy" id="2825719"/>
    <lineage>
        <taxon>Viruses</taxon>
        <taxon>Duplodnaviria</taxon>
        <taxon>Heunggongvirae</taxon>
        <taxon>Uroviricota</taxon>
        <taxon>Caudoviricetes</taxon>
    </lineage>
</organism>
<dbReference type="EMBL" id="BK016249">
    <property type="protein sequence ID" value="DAG05058.1"/>
    <property type="molecule type" value="Genomic_DNA"/>
</dbReference>
<accession>A0A8S5VE58</accession>
<sequence length="29" mass="3353">MTNLLATIKKILCWKKKGMPVLQILARIQ</sequence>
<proteinExistence type="predicted"/>
<name>A0A8S5VE58_9CAUD</name>
<protein>
    <submittedName>
        <fullName evidence="1">Uncharacterized protein</fullName>
    </submittedName>
</protein>
<evidence type="ECO:0000313" key="1">
    <source>
        <dbReference type="EMBL" id="DAG05058.1"/>
    </source>
</evidence>
<reference evidence="1" key="1">
    <citation type="journal article" date="2021" name="Proc. Natl. Acad. Sci. U.S.A.">
        <title>A Catalog of Tens of Thousands of Viruses from Human Metagenomes Reveals Hidden Associations with Chronic Diseases.</title>
        <authorList>
            <person name="Tisza M.J."/>
            <person name="Buck C.B."/>
        </authorList>
    </citation>
    <scope>NUCLEOTIDE SEQUENCE</scope>
    <source>
        <strain evidence="1">Ctuy39</strain>
    </source>
</reference>